<dbReference type="KEGG" id="mehf:MmiHf6_15510"/>
<gene>
    <name evidence="2" type="ORF">MmiHf6_15510</name>
</gene>
<keyword evidence="1" id="KW-0472">Membrane</keyword>
<dbReference type="EMBL" id="CP131059">
    <property type="protein sequence ID" value="WNY24221.1"/>
    <property type="molecule type" value="Genomic_DNA"/>
</dbReference>
<evidence type="ECO:0008006" key="4">
    <source>
        <dbReference type="Google" id="ProtNLM"/>
    </source>
</evidence>
<proteinExistence type="predicted"/>
<sequence>MKNGDETIRHKIAFQNSNRTAQSRTVRSRAVQNRTVYRFFTSFLILFLISLLLSAVMLPAAAEEEQRNILVSEEYRILRDGEVLEFKEGYETILKGFGPDSVLVEIFNNFSDSYSVGSAVLREGETIQCYRTLENESIVILIMTLDKLYINNSQVVAGFSHIYQYEDENTRYSEETKWFLETAVLEDPSVPNILADSIKIDNVEDVSEPTYIILIITFAAAAMIIIGLLFRKRVENGKIERSKKKK</sequence>
<feature type="transmembrane region" description="Helical" evidence="1">
    <location>
        <begin position="36"/>
        <end position="58"/>
    </location>
</feature>
<feature type="transmembrane region" description="Helical" evidence="1">
    <location>
        <begin position="211"/>
        <end position="230"/>
    </location>
</feature>
<keyword evidence="1" id="KW-1133">Transmembrane helix</keyword>
<accession>A0AA96V0N1</accession>
<keyword evidence="1" id="KW-0812">Transmembrane</keyword>
<evidence type="ECO:0000256" key="1">
    <source>
        <dbReference type="SAM" id="Phobius"/>
    </source>
</evidence>
<dbReference type="AlphaFoldDB" id="A0AA96V0N1"/>
<evidence type="ECO:0000313" key="2">
    <source>
        <dbReference type="EMBL" id="WNY24221.1"/>
    </source>
</evidence>
<protein>
    <recommendedName>
        <fullName evidence="4">S-layer family duplication domain-containing protein</fullName>
    </recommendedName>
</protein>
<dbReference type="Proteomes" id="UP001302978">
    <property type="component" value="Chromosome"/>
</dbReference>
<reference evidence="2 3" key="1">
    <citation type="submission" date="2023-07" db="EMBL/GenBank/DDBJ databases">
        <title>Closed genoem sequence of Methanomicrococcus sp. Hf6.</title>
        <authorList>
            <person name="Poehlein A."/>
            <person name="Protasov E."/>
            <person name="Platt K."/>
            <person name="Reeh H."/>
            <person name="Daniel R."/>
            <person name="Brune A."/>
        </authorList>
    </citation>
    <scope>NUCLEOTIDE SEQUENCE [LARGE SCALE GENOMIC DNA]</scope>
    <source>
        <strain evidence="2 3">Hf6</strain>
    </source>
</reference>
<keyword evidence="3" id="KW-1185">Reference proteome</keyword>
<organism evidence="2 3">
    <name type="scientific">Methanimicrococcus hongohii</name>
    <dbReference type="NCBI Taxonomy" id="3028295"/>
    <lineage>
        <taxon>Archaea</taxon>
        <taxon>Methanobacteriati</taxon>
        <taxon>Methanobacteriota</taxon>
        <taxon>Stenosarchaea group</taxon>
        <taxon>Methanomicrobia</taxon>
        <taxon>Methanosarcinales</taxon>
        <taxon>Methanosarcinaceae</taxon>
        <taxon>Methanimicrococcus</taxon>
    </lineage>
</organism>
<name>A0AA96V0N1_9EURY</name>
<evidence type="ECO:0000313" key="3">
    <source>
        <dbReference type="Proteomes" id="UP001302978"/>
    </source>
</evidence>